<name>A0A2M7W3S0_9BACT</name>
<dbReference type="Pfam" id="PF03641">
    <property type="entry name" value="Lysine_decarbox"/>
    <property type="match status" value="1"/>
</dbReference>
<dbReference type="AlphaFoldDB" id="A0A2M7W3S0"/>
<dbReference type="GO" id="GO:0005829">
    <property type="term" value="C:cytosol"/>
    <property type="evidence" value="ECO:0007669"/>
    <property type="project" value="TreeGrafter"/>
</dbReference>
<proteinExistence type="inferred from homology"/>
<keyword evidence="1" id="KW-0378">Hydrolase</keyword>
<dbReference type="InterPro" id="IPR031100">
    <property type="entry name" value="LOG_fam"/>
</dbReference>
<dbReference type="EMBL" id="PFQF01000033">
    <property type="protein sequence ID" value="PJA20231.1"/>
    <property type="molecule type" value="Genomic_DNA"/>
</dbReference>
<dbReference type="PANTHER" id="PTHR43393:SF3">
    <property type="entry name" value="LYSINE DECARBOXYLASE-LIKE PROTEIN"/>
    <property type="match status" value="1"/>
</dbReference>
<keyword evidence="1" id="KW-0203">Cytokinin biosynthesis</keyword>
<dbReference type="InterPro" id="IPR005269">
    <property type="entry name" value="LOG"/>
</dbReference>
<protein>
    <recommendedName>
        <fullName evidence="1">Cytokinin riboside 5'-monophosphate phosphoribohydrolase</fullName>
        <ecNumber evidence="1">3.2.2.n1</ecNumber>
    </recommendedName>
</protein>
<comment type="caution">
    <text evidence="2">The sequence shown here is derived from an EMBL/GenBank/DDBJ whole genome shotgun (WGS) entry which is preliminary data.</text>
</comment>
<dbReference type="SUPFAM" id="SSF102405">
    <property type="entry name" value="MCP/YpsA-like"/>
    <property type="match status" value="1"/>
</dbReference>
<organism evidence="2 3">
    <name type="scientific">Candidatus Berkelbacteria bacterium CG_4_10_14_0_2_um_filter_35_9_33_12</name>
    <dbReference type="NCBI Taxonomy" id="1974499"/>
    <lineage>
        <taxon>Bacteria</taxon>
        <taxon>Candidatus Berkelbacteria</taxon>
    </lineage>
</organism>
<dbReference type="PANTHER" id="PTHR43393">
    <property type="entry name" value="CYTOKININ RIBOSIDE 5'-MONOPHOSPHATE PHOSPHORIBOHYDROLASE"/>
    <property type="match status" value="1"/>
</dbReference>
<gene>
    <name evidence="2" type="ORF">COX60_02385</name>
</gene>
<dbReference type="GO" id="GO:0009691">
    <property type="term" value="P:cytokinin biosynthetic process"/>
    <property type="evidence" value="ECO:0007669"/>
    <property type="project" value="UniProtKB-UniRule"/>
</dbReference>
<accession>A0A2M7W3S0</accession>
<reference evidence="3" key="1">
    <citation type="submission" date="2017-09" db="EMBL/GenBank/DDBJ databases">
        <title>Depth-based differentiation of microbial function through sediment-hosted aquifers and enrichment of novel symbionts in the deep terrestrial subsurface.</title>
        <authorList>
            <person name="Probst A.J."/>
            <person name="Ladd B."/>
            <person name="Jarett J.K."/>
            <person name="Geller-Mcgrath D.E."/>
            <person name="Sieber C.M.K."/>
            <person name="Emerson J.B."/>
            <person name="Anantharaman K."/>
            <person name="Thomas B.C."/>
            <person name="Malmstrom R."/>
            <person name="Stieglmeier M."/>
            <person name="Klingl A."/>
            <person name="Woyke T."/>
            <person name="Ryan C.M."/>
            <person name="Banfield J.F."/>
        </authorList>
    </citation>
    <scope>NUCLEOTIDE SEQUENCE [LARGE SCALE GENOMIC DNA]</scope>
</reference>
<comment type="similarity">
    <text evidence="1">Belongs to the LOG family.</text>
</comment>
<dbReference type="Gene3D" id="3.40.50.450">
    <property type="match status" value="1"/>
</dbReference>
<evidence type="ECO:0000313" key="3">
    <source>
        <dbReference type="Proteomes" id="UP000230137"/>
    </source>
</evidence>
<dbReference type="EC" id="3.2.2.n1" evidence="1"/>
<dbReference type="Proteomes" id="UP000230137">
    <property type="component" value="Unassembled WGS sequence"/>
</dbReference>
<sequence length="229" mass="26252">MKHYAVTDSKSEFLSFDFETNPSWRIFKIMSEFVDGFSFLSKFDKTVSFFGSSRFDEKNHHYHEAQELARKLAKIGMTIITGGGSGIMEAANRGAIEGKGKSVGLNIVLKNEQRINPYVKESMEFDHFFTRKVMLSFASQAYVFFPGGFGTLDEFFELVELVYTKKIGKVPIILVGVDYWESLSDWINQMVYKRHNAISEDGLKVYQLVQNVDEAFKIISQSIPISWEK</sequence>
<dbReference type="InterPro" id="IPR052341">
    <property type="entry name" value="LOG_family_nucleotidases"/>
</dbReference>
<evidence type="ECO:0000313" key="2">
    <source>
        <dbReference type="EMBL" id="PJA20231.1"/>
    </source>
</evidence>
<evidence type="ECO:0000256" key="1">
    <source>
        <dbReference type="RuleBase" id="RU363015"/>
    </source>
</evidence>
<dbReference type="GO" id="GO:0016787">
    <property type="term" value="F:hydrolase activity"/>
    <property type="evidence" value="ECO:0007669"/>
    <property type="project" value="UniProtKB-KW"/>
</dbReference>
<dbReference type="NCBIfam" id="TIGR00730">
    <property type="entry name" value="Rossman fold protein, TIGR00730 family"/>
    <property type="match status" value="1"/>
</dbReference>